<evidence type="ECO:0000313" key="1">
    <source>
        <dbReference type="EMBL" id="EAU42186.1"/>
    </source>
</evidence>
<dbReference type="Proteomes" id="UP000004310">
    <property type="component" value="Unassembled WGS sequence"/>
</dbReference>
<proteinExistence type="predicted"/>
<accession>Q0G2J5</accession>
<dbReference type="AlphaFoldDB" id="Q0G2J5"/>
<keyword evidence="2" id="KW-1185">Reference proteome</keyword>
<dbReference type="HOGENOM" id="CLU_2649232_0_0_5"/>
<reference evidence="1 2" key="1">
    <citation type="journal article" date="2010" name="J. Bacteriol.">
        <title>Genome sequence of Fulvimarina pelagi HTCC2506T, a Mn(II)-oxidizing alphaproteobacterium possessing an aerobic anoxygenic photosynthetic gene cluster and Xanthorhodopsin.</title>
        <authorList>
            <person name="Kang I."/>
            <person name="Oh H.M."/>
            <person name="Lim S.I."/>
            <person name="Ferriera S."/>
            <person name="Giovannoni S.J."/>
            <person name="Cho J.C."/>
        </authorList>
    </citation>
    <scope>NUCLEOTIDE SEQUENCE [LARGE SCALE GENOMIC DNA]</scope>
    <source>
        <strain evidence="1 2">HTCC2506</strain>
    </source>
</reference>
<protein>
    <submittedName>
        <fullName evidence="1">Uncharacterized protein</fullName>
    </submittedName>
</protein>
<organism evidence="1 2">
    <name type="scientific">Fulvimarina pelagi HTCC2506</name>
    <dbReference type="NCBI Taxonomy" id="314231"/>
    <lineage>
        <taxon>Bacteria</taxon>
        <taxon>Pseudomonadati</taxon>
        <taxon>Pseudomonadota</taxon>
        <taxon>Alphaproteobacteria</taxon>
        <taxon>Hyphomicrobiales</taxon>
        <taxon>Aurantimonadaceae</taxon>
        <taxon>Fulvimarina</taxon>
    </lineage>
</organism>
<sequence>MLAEVKAFPVLLPTVCGLALFARSSTLVSPLRADNGDADIVAFGGTGFQRGLRGDLGQFGPLLAVTKAFSRSGTLN</sequence>
<name>Q0G2J5_9HYPH</name>
<gene>
    <name evidence="1" type="ORF">FP2506_17174</name>
</gene>
<comment type="caution">
    <text evidence="1">The sequence shown here is derived from an EMBL/GenBank/DDBJ whole genome shotgun (WGS) entry which is preliminary data.</text>
</comment>
<dbReference type="EMBL" id="AATP01000002">
    <property type="protein sequence ID" value="EAU42186.1"/>
    <property type="molecule type" value="Genomic_DNA"/>
</dbReference>
<evidence type="ECO:0000313" key="2">
    <source>
        <dbReference type="Proteomes" id="UP000004310"/>
    </source>
</evidence>